<name>A0AAV9BUV7_ACOGR</name>
<accession>A0AAV9BUV7</accession>
<dbReference type="Gene3D" id="3.20.20.70">
    <property type="entry name" value="Aldolase class I"/>
    <property type="match status" value="1"/>
</dbReference>
<reference evidence="1" key="2">
    <citation type="submission" date="2023-06" db="EMBL/GenBank/DDBJ databases">
        <authorList>
            <person name="Ma L."/>
            <person name="Liu K.-W."/>
            <person name="Li Z."/>
            <person name="Hsiao Y.-Y."/>
            <person name="Qi Y."/>
            <person name="Fu T."/>
            <person name="Tang G."/>
            <person name="Zhang D."/>
            <person name="Sun W.-H."/>
            <person name="Liu D.-K."/>
            <person name="Li Y."/>
            <person name="Chen G.-Z."/>
            <person name="Liu X.-D."/>
            <person name="Liao X.-Y."/>
            <person name="Jiang Y.-T."/>
            <person name="Yu X."/>
            <person name="Hao Y."/>
            <person name="Huang J."/>
            <person name="Zhao X.-W."/>
            <person name="Ke S."/>
            <person name="Chen Y.-Y."/>
            <person name="Wu W.-L."/>
            <person name="Hsu J.-L."/>
            <person name="Lin Y.-F."/>
            <person name="Huang M.-D."/>
            <person name="Li C.-Y."/>
            <person name="Huang L."/>
            <person name="Wang Z.-W."/>
            <person name="Zhao X."/>
            <person name="Zhong W.-Y."/>
            <person name="Peng D.-H."/>
            <person name="Ahmad S."/>
            <person name="Lan S."/>
            <person name="Zhang J.-S."/>
            <person name="Tsai W.-C."/>
            <person name="Van De Peer Y."/>
            <person name="Liu Z.-J."/>
        </authorList>
    </citation>
    <scope>NUCLEOTIDE SEQUENCE</scope>
    <source>
        <strain evidence="1">SCP</strain>
        <tissue evidence="1">Leaves</tissue>
    </source>
</reference>
<reference evidence="1" key="1">
    <citation type="journal article" date="2023" name="Nat. Commun.">
        <title>Diploid and tetraploid genomes of Acorus and the evolution of monocots.</title>
        <authorList>
            <person name="Ma L."/>
            <person name="Liu K.W."/>
            <person name="Li Z."/>
            <person name="Hsiao Y.Y."/>
            <person name="Qi Y."/>
            <person name="Fu T."/>
            <person name="Tang G.D."/>
            <person name="Zhang D."/>
            <person name="Sun W.H."/>
            <person name="Liu D.K."/>
            <person name="Li Y."/>
            <person name="Chen G.Z."/>
            <person name="Liu X.D."/>
            <person name="Liao X.Y."/>
            <person name="Jiang Y.T."/>
            <person name="Yu X."/>
            <person name="Hao Y."/>
            <person name="Huang J."/>
            <person name="Zhao X.W."/>
            <person name="Ke S."/>
            <person name="Chen Y.Y."/>
            <person name="Wu W.L."/>
            <person name="Hsu J.L."/>
            <person name="Lin Y.F."/>
            <person name="Huang M.D."/>
            <person name="Li C.Y."/>
            <person name="Huang L."/>
            <person name="Wang Z.W."/>
            <person name="Zhao X."/>
            <person name="Zhong W.Y."/>
            <person name="Peng D.H."/>
            <person name="Ahmad S."/>
            <person name="Lan S."/>
            <person name="Zhang J.S."/>
            <person name="Tsai W.C."/>
            <person name="Van de Peer Y."/>
            <person name="Liu Z.J."/>
        </authorList>
    </citation>
    <scope>NUCLEOTIDE SEQUENCE</scope>
    <source>
        <strain evidence="1">SCP</strain>
    </source>
</reference>
<sequence length="130" mass="14815">MGKLQVDYNVVDSRIQGSQTIRVIACLDVRTNNRGDLVVTKGDQYDVREHTKENEIMGNLRLSTRRFANVAGQDRKEQLRADFTSLWKSGFMKPLMRTNNLGAIPVHPHDLPNKTKLGFLEAYEPLWTAS</sequence>
<gene>
    <name evidence="1" type="ORF">QJS04_geneDACA022957</name>
</gene>
<dbReference type="Proteomes" id="UP001179952">
    <property type="component" value="Unassembled WGS sequence"/>
</dbReference>
<keyword evidence="2" id="KW-1185">Reference proteome</keyword>
<evidence type="ECO:0000313" key="2">
    <source>
        <dbReference type="Proteomes" id="UP001179952"/>
    </source>
</evidence>
<evidence type="ECO:0000313" key="1">
    <source>
        <dbReference type="EMBL" id="KAK1279833.1"/>
    </source>
</evidence>
<comment type="caution">
    <text evidence="1">The sequence shown here is derived from an EMBL/GenBank/DDBJ whole genome shotgun (WGS) entry which is preliminary data.</text>
</comment>
<proteinExistence type="predicted"/>
<dbReference type="EMBL" id="JAUJYN010000001">
    <property type="protein sequence ID" value="KAK1279833.1"/>
    <property type="molecule type" value="Genomic_DNA"/>
</dbReference>
<dbReference type="InterPro" id="IPR013785">
    <property type="entry name" value="Aldolase_TIM"/>
</dbReference>
<dbReference type="AlphaFoldDB" id="A0AAV9BUV7"/>
<protein>
    <submittedName>
        <fullName evidence="1">Uncharacterized protein</fullName>
    </submittedName>
</protein>
<organism evidence="1 2">
    <name type="scientific">Acorus gramineus</name>
    <name type="common">Dwarf sweet flag</name>
    <dbReference type="NCBI Taxonomy" id="55184"/>
    <lineage>
        <taxon>Eukaryota</taxon>
        <taxon>Viridiplantae</taxon>
        <taxon>Streptophyta</taxon>
        <taxon>Embryophyta</taxon>
        <taxon>Tracheophyta</taxon>
        <taxon>Spermatophyta</taxon>
        <taxon>Magnoliopsida</taxon>
        <taxon>Liliopsida</taxon>
        <taxon>Acoraceae</taxon>
        <taxon>Acorus</taxon>
    </lineage>
</organism>